<dbReference type="InterPro" id="IPR009057">
    <property type="entry name" value="Homeodomain-like_sf"/>
</dbReference>
<dbReference type="FunFam" id="1.10.10.60:FF:000002">
    <property type="entry name" value="Myb family transcription factor"/>
    <property type="match status" value="1"/>
</dbReference>
<dbReference type="InterPro" id="IPR006447">
    <property type="entry name" value="Myb_dom_plants"/>
</dbReference>
<dbReference type="PROSITE" id="PS51294">
    <property type="entry name" value="HTH_MYB"/>
    <property type="match status" value="1"/>
</dbReference>
<keyword evidence="4" id="KW-0539">Nucleus</keyword>
<feature type="domain" description="HTH myb-type" evidence="5">
    <location>
        <begin position="14"/>
        <end position="74"/>
    </location>
</feature>
<gene>
    <name evidence="6" type="ORF">CJ030_MR6G029206</name>
</gene>
<sequence length="228" mass="26590">MKNSQRIRVRQYNKSEIPRLRWTPELHELFVEAVERLGGKERATPKRILQSMNVKELRISHVKSHLQMYRNDCVRDRMNMDTLESTQHLRAKVEHFEEYLRAFAVNYSLRRLLGDRSRQSQYDGWGFEHEIFIKDCKRLLQTSEERSVNRDQETLLTGMFSGEDTGGPSHECCELSLFSTPTMTSVEERELWPLTDDTNADSSSLDELVNSSSFQSLGNSNINLDLTI</sequence>
<dbReference type="Proteomes" id="UP000516437">
    <property type="component" value="Chromosome 6"/>
</dbReference>
<dbReference type="GO" id="GO:0003700">
    <property type="term" value="F:DNA-binding transcription factor activity"/>
    <property type="evidence" value="ECO:0007669"/>
    <property type="project" value="InterPro"/>
</dbReference>
<dbReference type="InterPro" id="IPR046955">
    <property type="entry name" value="PHR1-like"/>
</dbReference>
<dbReference type="OrthoDB" id="551907at2759"/>
<evidence type="ECO:0000256" key="4">
    <source>
        <dbReference type="ARBA" id="ARBA00023242"/>
    </source>
</evidence>
<name>A0A6A1VAA3_9ROSI</name>
<dbReference type="InterPro" id="IPR001005">
    <property type="entry name" value="SANT/Myb"/>
</dbReference>
<evidence type="ECO:0000313" key="7">
    <source>
        <dbReference type="Proteomes" id="UP000516437"/>
    </source>
</evidence>
<protein>
    <recommendedName>
        <fullName evidence="5">HTH myb-type domain-containing protein</fullName>
    </recommendedName>
</protein>
<dbReference type="EMBL" id="RXIC02000024">
    <property type="protein sequence ID" value="KAB1209663.1"/>
    <property type="molecule type" value="Genomic_DNA"/>
</dbReference>
<dbReference type="SUPFAM" id="SSF46689">
    <property type="entry name" value="Homeodomain-like"/>
    <property type="match status" value="1"/>
</dbReference>
<dbReference type="GO" id="GO:0003677">
    <property type="term" value="F:DNA binding"/>
    <property type="evidence" value="ECO:0007669"/>
    <property type="project" value="InterPro"/>
</dbReference>
<dbReference type="Pfam" id="PF00249">
    <property type="entry name" value="Myb_DNA-binding"/>
    <property type="match status" value="1"/>
</dbReference>
<dbReference type="AlphaFoldDB" id="A0A6A1VAA3"/>
<evidence type="ECO:0000256" key="2">
    <source>
        <dbReference type="ARBA" id="ARBA00023015"/>
    </source>
</evidence>
<evidence type="ECO:0000256" key="1">
    <source>
        <dbReference type="ARBA" id="ARBA00004123"/>
    </source>
</evidence>
<proteinExistence type="predicted"/>
<comment type="caution">
    <text evidence="6">The sequence shown here is derived from an EMBL/GenBank/DDBJ whole genome shotgun (WGS) entry which is preliminary data.</text>
</comment>
<evidence type="ECO:0000313" key="6">
    <source>
        <dbReference type="EMBL" id="KAB1209663.1"/>
    </source>
</evidence>
<dbReference type="InterPro" id="IPR017930">
    <property type="entry name" value="Myb_dom"/>
</dbReference>
<dbReference type="Gene3D" id="1.10.10.60">
    <property type="entry name" value="Homeodomain-like"/>
    <property type="match status" value="1"/>
</dbReference>
<comment type="subcellular location">
    <subcellularLocation>
        <location evidence="1">Nucleus</location>
    </subcellularLocation>
</comment>
<organism evidence="6 7">
    <name type="scientific">Morella rubra</name>
    <name type="common">Chinese bayberry</name>
    <dbReference type="NCBI Taxonomy" id="262757"/>
    <lineage>
        <taxon>Eukaryota</taxon>
        <taxon>Viridiplantae</taxon>
        <taxon>Streptophyta</taxon>
        <taxon>Embryophyta</taxon>
        <taxon>Tracheophyta</taxon>
        <taxon>Spermatophyta</taxon>
        <taxon>Magnoliopsida</taxon>
        <taxon>eudicotyledons</taxon>
        <taxon>Gunneridae</taxon>
        <taxon>Pentapetalae</taxon>
        <taxon>rosids</taxon>
        <taxon>fabids</taxon>
        <taxon>Fagales</taxon>
        <taxon>Myricaceae</taxon>
        <taxon>Morella</taxon>
    </lineage>
</organism>
<evidence type="ECO:0000259" key="5">
    <source>
        <dbReference type="PROSITE" id="PS51294"/>
    </source>
</evidence>
<accession>A0A6A1VAA3</accession>
<dbReference type="SMR" id="A0A6A1VAA3"/>
<dbReference type="GO" id="GO:0005634">
    <property type="term" value="C:nucleus"/>
    <property type="evidence" value="ECO:0007669"/>
    <property type="project" value="UniProtKB-SubCell"/>
</dbReference>
<reference evidence="6 7" key="1">
    <citation type="journal article" date="2019" name="Plant Biotechnol. J.">
        <title>The red bayberry genome and genetic basis of sex determination.</title>
        <authorList>
            <person name="Jia H.M."/>
            <person name="Jia H.J."/>
            <person name="Cai Q.L."/>
            <person name="Wang Y."/>
            <person name="Zhao H.B."/>
            <person name="Yang W.F."/>
            <person name="Wang G.Y."/>
            <person name="Li Y.H."/>
            <person name="Zhan D.L."/>
            <person name="Shen Y.T."/>
            <person name="Niu Q.F."/>
            <person name="Chang L."/>
            <person name="Qiu J."/>
            <person name="Zhao L."/>
            <person name="Xie H.B."/>
            <person name="Fu W.Y."/>
            <person name="Jin J."/>
            <person name="Li X.W."/>
            <person name="Jiao Y."/>
            <person name="Zhou C.C."/>
            <person name="Tu T."/>
            <person name="Chai C.Y."/>
            <person name="Gao J.L."/>
            <person name="Fan L.J."/>
            <person name="van de Weg E."/>
            <person name="Wang J.Y."/>
            <person name="Gao Z.S."/>
        </authorList>
    </citation>
    <scope>NUCLEOTIDE SEQUENCE [LARGE SCALE GENOMIC DNA]</scope>
    <source>
        <tissue evidence="6">Leaves</tissue>
    </source>
</reference>
<dbReference type="NCBIfam" id="TIGR01557">
    <property type="entry name" value="myb_SHAQKYF"/>
    <property type="match status" value="1"/>
</dbReference>
<keyword evidence="2" id="KW-0805">Transcription regulation</keyword>
<evidence type="ECO:0000256" key="3">
    <source>
        <dbReference type="ARBA" id="ARBA00023163"/>
    </source>
</evidence>
<keyword evidence="7" id="KW-1185">Reference proteome</keyword>
<keyword evidence="3" id="KW-0804">Transcription</keyword>
<dbReference type="PANTHER" id="PTHR31314:SF113">
    <property type="entry name" value="MYB FAMILY TRANSCRIPTION FACTOR MPH1"/>
    <property type="match status" value="1"/>
</dbReference>
<dbReference type="PANTHER" id="PTHR31314">
    <property type="entry name" value="MYB FAMILY TRANSCRIPTION FACTOR PHL7-LIKE"/>
    <property type="match status" value="1"/>
</dbReference>